<feature type="compositionally biased region" description="Basic and acidic residues" evidence="3">
    <location>
        <begin position="462"/>
        <end position="477"/>
    </location>
</feature>
<keyword evidence="4" id="KW-1133">Transmembrane helix</keyword>
<evidence type="ECO:0000256" key="4">
    <source>
        <dbReference type="SAM" id="Phobius"/>
    </source>
</evidence>
<dbReference type="InParanoid" id="A0A1Y2H3J3"/>
<dbReference type="PANTHER" id="PTHR46093">
    <property type="entry name" value="ACYL-COA-BINDING DOMAIN-CONTAINING PROTEIN 5"/>
    <property type="match status" value="1"/>
</dbReference>
<dbReference type="SUPFAM" id="SSF50965">
    <property type="entry name" value="Galactose oxidase, central domain"/>
    <property type="match status" value="1"/>
</dbReference>
<dbReference type="Pfam" id="PF24681">
    <property type="entry name" value="Kelch_KLHDC2_KLHL20_DRC7"/>
    <property type="match status" value="1"/>
</dbReference>
<keyword evidence="7" id="KW-1185">Reference proteome</keyword>
<dbReference type="SMART" id="SM00612">
    <property type="entry name" value="Kelch"/>
    <property type="match status" value="1"/>
</dbReference>
<feature type="region of interest" description="Disordered" evidence="3">
    <location>
        <begin position="434"/>
        <end position="477"/>
    </location>
</feature>
<keyword evidence="5" id="KW-0732">Signal</keyword>
<evidence type="ECO:0000313" key="6">
    <source>
        <dbReference type="EMBL" id="ORZ29129.1"/>
    </source>
</evidence>
<evidence type="ECO:0000256" key="3">
    <source>
        <dbReference type="SAM" id="MobiDB-lite"/>
    </source>
</evidence>
<dbReference type="Gene3D" id="2.120.10.80">
    <property type="entry name" value="Kelch-type beta propeller"/>
    <property type="match status" value="1"/>
</dbReference>
<keyword evidence="4" id="KW-0812">Transmembrane</keyword>
<feature type="compositionally biased region" description="Polar residues" evidence="3">
    <location>
        <begin position="436"/>
        <end position="448"/>
    </location>
</feature>
<protein>
    <recommendedName>
        <fullName evidence="8">Kelch repeat protein</fullName>
    </recommendedName>
</protein>
<evidence type="ECO:0000313" key="7">
    <source>
        <dbReference type="Proteomes" id="UP000193648"/>
    </source>
</evidence>
<sequence>MAFGFSTFPIPSRATSLFFCRFLSLILHYVSTVSAQTGPEANTRMPFAQIGSRLYLQGGPYDKRNGPFFSVDLAASWTLDTVPWTSHNYGNFTSYQKQIGVGINQTLYIYGNIVYDNLRVNVDDASAEWSLVAPPGPRLCRSLQDFAVDTRKGVVYSFAFPFKDTMCLLGDFEKGWETRLVSNGTLVVTPDFIGSVYNSNRNSVMGGYRLEQDSSTAYVTEYRIDSNSWSTIPVKGQVPTTREANCMIINEDNTKIVVFGGFTPATRGPSGFVVPSSEIFVLDLNSGEWKKGPDAAEPRAHAACGIVGNRFVAWGGEKHPNSDPLDSTIVFDLTKFEWVTASSNDHPSPTPSSDPSPSSTSIAKASNTNIGAIAGGAVAGLVLVALIVAVLIYRRRKQRLGEGHGPIKQKIVEHKDNSGELSEDEAYYKNEFQYRNPHTISSPRSPQQYPYLGRDPQWASKLAHDNDQDHADRVLEE</sequence>
<feature type="signal peptide" evidence="5">
    <location>
        <begin position="1"/>
        <end position="35"/>
    </location>
</feature>
<dbReference type="Proteomes" id="UP000193648">
    <property type="component" value="Unassembled WGS sequence"/>
</dbReference>
<accession>A0A1Y2H3J3</accession>
<dbReference type="EMBL" id="MCFF01000001">
    <property type="protein sequence ID" value="ORZ29129.1"/>
    <property type="molecule type" value="Genomic_DNA"/>
</dbReference>
<comment type="caution">
    <text evidence="6">The sequence shown here is derived from an EMBL/GenBank/DDBJ whole genome shotgun (WGS) entry which is preliminary data.</text>
</comment>
<dbReference type="STRING" id="64571.A0A1Y2H3J3"/>
<evidence type="ECO:0000256" key="5">
    <source>
        <dbReference type="SAM" id="SignalP"/>
    </source>
</evidence>
<dbReference type="AlphaFoldDB" id="A0A1Y2H3J3"/>
<dbReference type="GeneID" id="33571436"/>
<dbReference type="OrthoDB" id="432528at2759"/>
<evidence type="ECO:0008006" key="8">
    <source>
        <dbReference type="Google" id="ProtNLM"/>
    </source>
</evidence>
<reference evidence="6 7" key="1">
    <citation type="submission" date="2016-07" db="EMBL/GenBank/DDBJ databases">
        <title>Pervasive Adenine N6-methylation of Active Genes in Fungi.</title>
        <authorList>
            <consortium name="DOE Joint Genome Institute"/>
            <person name="Mondo S.J."/>
            <person name="Dannebaum R.O."/>
            <person name="Kuo R.C."/>
            <person name="Labutti K."/>
            <person name="Haridas S."/>
            <person name="Kuo A."/>
            <person name="Salamov A."/>
            <person name="Ahrendt S.R."/>
            <person name="Lipzen A."/>
            <person name="Sullivan W."/>
            <person name="Andreopoulos W.B."/>
            <person name="Clum A."/>
            <person name="Lindquist E."/>
            <person name="Daum C."/>
            <person name="Ramamoorthy G.K."/>
            <person name="Gryganskyi A."/>
            <person name="Culley D."/>
            <person name="Magnuson J.K."/>
            <person name="James T.Y."/>
            <person name="O'Malley M.A."/>
            <person name="Stajich J.E."/>
            <person name="Spatafora J.W."/>
            <person name="Visel A."/>
            <person name="Grigoriev I.V."/>
        </authorList>
    </citation>
    <scope>NUCLEOTIDE SEQUENCE [LARGE SCALE GENOMIC DNA]</scope>
    <source>
        <strain evidence="6 7">NRRL 3116</strain>
    </source>
</reference>
<organism evidence="6 7">
    <name type="scientific">Lobosporangium transversale</name>
    <dbReference type="NCBI Taxonomy" id="64571"/>
    <lineage>
        <taxon>Eukaryota</taxon>
        <taxon>Fungi</taxon>
        <taxon>Fungi incertae sedis</taxon>
        <taxon>Mucoromycota</taxon>
        <taxon>Mortierellomycotina</taxon>
        <taxon>Mortierellomycetes</taxon>
        <taxon>Mortierellales</taxon>
        <taxon>Mortierellaceae</taxon>
        <taxon>Lobosporangium</taxon>
    </lineage>
</organism>
<keyword evidence="1" id="KW-0880">Kelch repeat</keyword>
<dbReference type="RefSeq" id="XP_021886802.1">
    <property type="nucleotide sequence ID" value="XM_022029593.1"/>
</dbReference>
<keyword evidence="2" id="KW-0677">Repeat</keyword>
<evidence type="ECO:0000256" key="2">
    <source>
        <dbReference type="ARBA" id="ARBA00022737"/>
    </source>
</evidence>
<dbReference type="InterPro" id="IPR006652">
    <property type="entry name" value="Kelch_1"/>
</dbReference>
<dbReference type="InterPro" id="IPR011043">
    <property type="entry name" value="Gal_Oxase/kelch_b-propeller"/>
</dbReference>
<gene>
    <name evidence="6" type="ORF">BCR41DRAFT_418189</name>
</gene>
<feature type="transmembrane region" description="Helical" evidence="4">
    <location>
        <begin position="370"/>
        <end position="393"/>
    </location>
</feature>
<dbReference type="PANTHER" id="PTHR46093:SF18">
    <property type="entry name" value="FIBRONECTIN TYPE-III DOMAIN-CONTAINING PROTEIN"/>
    <property type="match status" value="1"/>
</dbReference>
<keyword evidence="4" id="KW-0472">Membrane</keyword>
<feature type="chain" id="PRO_5013096102" description="Kelch repeat protein" evidence="5">
    <location>
        <begin position="36"/>
        <end position="477"/>
    </location>
</feature>
<proteinExistence type="predicted"/>
<evidence type="ECO:0000256" key="1">
    <source>
        <dbReference type="ARBA" id="ARBA00022441"/>
    </source>
</evidence>
<dbReference type="InterPro" id="IPR015915">
    <property type="entry name" value="Kelch-typ_b-propeller"/>
</dbReference>
<name>A0A1Y2H3J3_9FUNG</name>
<feature type="region of interest" description="Disordered" evidence="3">
    <location>
        <begin position="342"/>
        <end position="362"/>
    </location>
</feature>